<dbReference type="AlphaFoldDB" id="A0A0C3G3M4"/>
<dbReference type="HOGENOM" id="CLU_015848_2_0_1"/>
<organism evidence="3 4">
    <name type="scientific">Piloderma croceum (strain F 1598)</name>
    <dbReference type="NCBI Taxonomy" id="765440"/>
    <lineage>
        <taxon>Eukaryota</taxon>
        <taxon>Fungi</taxon>
        <taxon>Dikarya</taxon>
        <taxon>Basidiomycota</taxon>
        <taxon>Agaricomycotina</taxon>
        <taxon>Agaricomycetes</taxon>
        <taxon>Agaricomycetidae</taxon>
        <taxon>Atheliales</taxon>
        <taxon>Atheliaceae</taxon>
        <taxon>Piloderma</taxon>
    </lineage>
</organism>
<feature type="transmembrane region" description="Helical" evidence="2">
    <location>
        <begin position="294"/>
        <end position="316"/>
    </location>
</feature>
<dbReference type="OrthoDB" id="3365211at2759"/>
<feature type="compositionally biased region" description="Low complexity" evidence="1">
    <location>
        <begin position="114"/>
        <end position="123"/>
    </location>
</feature>
<evidence type="ECO:0000313" key="4">
    <source>
        <dbReference type="Proteomes" id="UP000054166"/>
    </source>
</evidence>
<feature type="compositionally biased region" description="Basic and acidic residues" evidence="1">
    <location>
        <begin position="551"/>
        <end position="566"/>
    </location>
</feature>
<evidence type="ECO:0000313" key="3">
    <source>
        <dbReference type="EMBL" id="KIM90900.1"/>
    </source>
</evidence>
<dbReference type="PANTHER" id="PTHR35872:SF2">
    <property type="entry name" value="INTEGRAL MEMBRANE PROTEIN (AFU_ORTHOLOGUE AFUA_5G07110)"/>
    <property type="match status" value="1"/>
</dbReference>
<feature type="transmembrane region" description="Helical" evidence="2">
    <location>
        <begin position="464"/>
        <end position="487"/>
    </location>
</feature>
<dbReference type="EMBL" id="KN832972">
    <property type="protein sequence ID" value="KIM90900.1"/>
    <property type="molecule type" value="Genomic_DNA"/>
</dbReference>
<reference evidence="4" key="2">
    <citation type="submission" date="2015-01" db="EMBL/GenBank/DDBJ databases">
        <title>Evolutionary Origins and Diversification of the Mycorrhizal Mutualists.</title>
        <authorList>
            <consortium name="DOE Joint Genome Institute"/>
            <consortium name="Mycorrhizal Genomics Consortium"/>
            <person name="Kohler A."/>
            <person name="Kuo A."/>
            <person name="Nagy L.G."/>
            <person name="Floudas D."/>
            <person name="Copeland A."/>
            <person name="Barry K.W."/>
            <person name="Cichocki N."/>
            <person name="Veneault-Fourrey C."/>
            <person name="LaButti K."/>
            <person name="Lindquist E.A."/>
            <person name="Lipzen A."/>
            <person name="Lundell T."/>
            <person name="Morin E."/>
            <person name="Murat C."/>
            <person name="Riley R."/>
            <person name="Ohm R."/>
            <person name="Sun H."/>
            <person name="Tunlid A."/>
            <person name="Henrissat B."/>
            <person name="Grigoriev I.V."/>
            <person name="Hibbett D.S."/>
            <person name="Martin F."/>
        </authorList>
    </citation>
    <scope>NUCLEOTIDE SEQUENCE [LARGE SCALE GENOMIC DNA]</scope>
    <source>
        <strain evidence="4">F 1598</strain>
    </source>
</reference>
<accession>A0A0C3G3M4</accession>
<dbReference type="InterPro" id="IPR021369">
    <property type="entry name" value="DUF2985"/>
</dbReference>
<protein>
    <submittedName>
        <fullName evidence="3">Uncharacterized protein</fullName>
    </submittedName>
</protein>
<feature type="region of interest" description="Disordered" evidence="1">
    <location>
        <begin position="1"/>
        <end position="128"/>
    </location>
</feature>
<dbReference type="Pfam" id="PF11204">
    <property type="entry name" value="DUF2985"/>
    <property type="match status" value="1"/>
</dbReference>
<feature type="region of interest" description="Disordered" evidence="1">
    <location>
        <begin position="520"/>
        <end position="576"/>
    </location>
</feature>
<gene>
    <name evidence="3" type="ORF">PILCRDRAFT_1140</name>
</gene>
<evidence type="ECO:0000256" key="2">
    <source>
        <dbReference type="SAM" id="Phobius"/>
    </source>
</evidence>
<keyword evidence="2" id="KW-1133">Transmembrane helix</keyword>
<feature type="compositionally biased region" description="Polar residues" evidence="1">
    <location>
        <begin position="91"/>
        <end position="100"/>
    </location>
</feature>
<keyword evidence="2" id="KW-0472">Membrane</keyword>
<evidence type="ECO:0000256" key="1">
    <source>
        <dbReference type="SAM" id="MobiDB-lite"/>
    </source>
</evidence>
<dbReference type="STRING" id="765440.A0A0C3G3M4"/>
<dbReference type="InParanoid" id="A0A0C3G3M4"/>
<proteinExistence type="predicted"/>
<keyword evidence="2" id="KW-0812">Transmembrane</keyword>
<feature type="transmembrane region" description="Helical" evidence="2">
    <location>
        <begin position="434"/>
        <end position="458"/>
    </location>
</feature>
<feature type="transmembrane region" description="Helical" evidence="2">
    <location>
        <begin position="336"/>
        <end position="356"/>
    </location>
</feature>
<sequence length="576" mass="63931">MPSVRIKRTDYAQIGDQTNEPPTFPRALGSIFPSAARPGSADGEPTDVSQTQSVGRARRETVSSSQEAPRLPSPVLRRPRAGSRVADHVMSRTSATGLRNQRSASSVGGGGGVSRQSSTTRRSPVPAGMVVMEGPQAEVIMQSEGEEPGIIGSALSLPHTDLSDTAEEEHHHDDIVEHLDVIDPQVATVSNLTNAANSILIPPLSFYSRKPVVFLSAPTPQGISDLEKGDLPEGESAKHEDALDRHVEDVLARPSKFKRTLRGVWSFLKTPMGVSRYLLTFCLTPYHPKVVTGIYGFLVVFFGAGIIFCLVPFIPFHNSNTQGFWVELTSQIENGLFTLTGIGLIPVRTIDTYRMYKIWAYKRRTRKLRAKAGLPQLYDIDDLPDPAYDPAYVHVLNDREQADLHNQQVKFQQSQTWYRPHGTETHRAFPIGTALLICLLIDGNSFFQIILCGTMWGLNRFERPAWSTGILIPASFLCGIIAAIFIWRGGQKTKRTKQVKERLRLALAMDQDDHEAFLQLPDARHPRNDDTAGATAPSLTDHHPIWSGFRRGQEKSMRDTDVDERMTVPSTSKQRK</sequence>
<reference evidence="3 4" key="1">
    <citation type="submission" date="2014-04" db="EMBL/GenBank/DDBJ databases">
        <authorList>
            <consortium name="DOE Joint Genome Institute"/>
            <person name="Kuo A."/>
            <person name="Tarkka M."/>
            <person name="Buscot F."/>
            <person name="Kohler A."/>
            <person name="Nagy L.G."/>
            <person name="Floudas D."/>
            <person name="Copeland A."/>
            <person name="Barry K.W."/>
            <person name="Cichocki N."/>
            <person name="Veneault-Fourrey C."/>
            <person name="LaButti K."/>
            <person name="Lindquist E.A."/>
            <person name="Lipzen A."/>
            <person name="Lundell T."/>
            <person name="Morin E."/>
            <person name="Murat C."/>
            <person name="Sun H."/>
            <person name="Tunlid A."/>
            <person name="Henrissat B."/>
            <person name="Grigoriev I.V."/>
            <person name="Hibbett D.S."/>
            <person name="Martin F."/>
            <person name="Nordberg H.P."/>
            <person name="Cantor M.N."/>
            <person name="Hua S.X."/>
        </authorList>
    </citation>
    <scope>NUCLEOTIDE SEQUENCE [LARGE SCALE GENOMIC DNA]</scope>
    <source>
        <strain evidence="3 4">F 1598</strain>
    </source>
</reference>
<name>A0A0C3G3M4_PILCF</name>
<dbReference type="PANTHER" id="PTHR35872">
    <property type="entry name" value="INTEGRAL MEMBRANE PROTEIN (AFU_ORTHOLOGUE AFUA_5G07110)"/>
    <property type="match status" value="1"/>
</dbReference>
<dbReference type="Proteomes" id="UP000054166">
    <property type="component" value="Unassembled WGS sequence"/>
</dbReference>
<keyword evidence="4" id="KW-1185">Reference proteome</keyword>